<keyword evidence="6 8" id="KW-0472">Membrane</keyword>
<dbReference type="InterPro" id="IPR052175">
    <property type="entry name" value="ComplexI-like_HydComp"/>
</dbReference>
<dbReference type="EMBL" id="CP001682">
    <property type="protein sequence ID" value="ACU93827.1"/>
    <property type="molecule type" value="Genomic_DNA"/>
</dbReference>
<feature type="transmembrane region" description="Helical" evidence="8">
    <location>
        <begin position="422"/>
        <end position="455"/>
    </location>
</feature>
<sequence length="672" mass="71469">MSATTLFLTSVVFSCVGALASILAMRNQQASKVIGCVFGMVSALFGIAAGCQAIVGTAEWSSVVTPFSFANFSLLLNPLSGLLMLVISVLAFAAWIYGLNYFDEYKGQGLGTMGFFMNLFIASMGFVICVDNALWFLVFFELMSLTSYFLVIVEQNETSIKGGFLYLIMAHIGFFLIMIAFFVMAGLTGSFEFQAFRTSAFSPVISSLVFVLCFIGFGCKAGMIPFHSWLPQAHPAAPSNVSALMSGGMIKIGVFGMVKVGLDLLQSSPVELWWGILVLLFGAVSSVLGVVYALAEHDIKRLLAYHSVENIGIILLGVGIGFIGVAVGNPIVAVLGFLAGFYHLFNHAMFKGLLFLGAGSVLYSTGTRNMEKMGGLARVMPVTAMCFLIGSLAISAIPPLNGFVSEWFTYQSMFTAAFAGDAVIRLFAAFAAVSLAITGALAVTCFVKAYGVTFLSAPRSDVARNAQEVPGPMKFAMGLIAFICVCMGLGAPWVAPIMQHIAEATVQAPSLGVTAGLANVNVSTAGVVSTPLIAVLLIGLVGLAIGLRALFDKGGVDEREDPWACGYHPNAHMPVIATSFASQVNMFLGPLYTARDVFSRQSDRATALFNGTVEGAKRIEGIPDKYLVDAPARFVNWISAKVQKIEGGDFRLYILYIVVALVVLLALAVAVK</sequence>
<dbReference type="Pfam" id="PF00361">
    <property type="entry name" value="Proton_antipo_M"/>
    <property type="match status" value="1"/>
</dbReference>
<feature type="transmembrane region" description="Helical" evidence="8">
    <location>
        <begin position="314"/>
        <end position="338"/>
    </location>
</feature>
<proteinExistence type="predicted"/>
<feature type="transmembrane region" description="Helical" evidence="8">
    <location>
        <begin position="240"/>
        <end position="260"/>
    </location>
</feature>
<dbReference type="PANTHER" id="PTHR42682:SF3">
    <property type="entry name" value="FORMATE HYDROGENLYASE SUBUNIT 3-RELATED"/>
    <property type="match status" value="1"/>
</dbReference>
<feature type="transmembrane region" description="Helical" evidence="8">
    <location>
        <begin position="200"/>
        <end position="219"/>
    </location>
</feature>
<evidence type="ECO:0000256" key="3">
    <source>
        <dbReference type="ARBA" id="ARBA00022692"/>
    </source>
</evidence>
<evidence type="ECO:0000313" key="10">
    <source>
        <dbReference type="EMBL" id="ACU93827.1"/>
    </source>
</evidence>
<feature type="transmembrane region" description="Helical" evidence="8">
    <location>
        <begin position="532"/>
        <end position="551"/>
    </location>
</feature>
<protein>
    <submittedName>
        <fullName evidence="10">Formate hydrogenlyase subunit 3/multisubunit Na+/H+ antiporter, MnhD subunit</fullName>
    </submittedName>
</protein>
<name>C7MLM1_CRYCD</name>
<evidence type="ECO:0000256" key="2">
    <source>
        <dbReference type="ARBA" id="ARBA00022475"/>
    </source>
</evidence>
<feature type="transmembrane region" description="Helical" evidence="8">
    <location>
        <begin position="165"/>
        <end position="188"/>
    </location>
</feature>
<evidence type="ECO:0000256" key="6">
    <source>
        <dbReference type="ARBA" id="ARBA00023136"/>
    </source>
</evidence>
<keyword evidence="2" id="KW-1003">Cell membrane</keyword>
<feature type="transmembrane region" description="Helical" evidence="8">
    <location>
        <begin position="109"/>
        <end position="128"/>
    </location>
</feature>
<dbReference type="InterPro" id="IPR003918">
    <property type="entry name" value="NADH_UbQ_OxRdtase"/>
</dbReference>
<accession>C7MLM1</accession>
<gene>
    <name evidence="10" type="ordered locus">Ccur_00940</name>
</gene>
<keyword evidence="4 8" id="KW-1133">Transmembrane helix</keyword>
<keyword evidence="3 7" id="KW-0812">Transmembrane</keyword>
<feature type="transmembrane region" description="Helical" evidence="8">
    <location>
        <begin position="75"/>
        <end position="97"/>
    </location>
</feature>
<dbReference type="AlphaFoldDB" id="C7MLM1"/>
<feature type="transmembrane region" description="Helical" evidence="8">
    <location>
        <begin position="653"/>
        <end position="671"/>
    </location>
</feature>
<reference evidence="10 11" key="1">
    <citation type="journal article" date="2009" name="Stand. Genomic Sci.">
        <title>Complete genome sequence of Cryptobacterium curtum type strain (12-3).</title>
        <authorList>
            <person name="Mavrommatis K."/>
            <person name="Pukall R."/>
            <person name="Rohde C."/>
            <person name="Chen F."/>
            <person name="Sims D."/>
            <person name="Brettin T."/>
            <person name="Kuske C."/>
            <person name="Detter J.C."/>
            <person name="Han C."/>
            <person name="Lapidus A."/>
            <person name="Copeland A."/>
            <person name="Glavina Del Rio T."/>
            <person name="Nolan M."/>
            <person name="Lucas S."/>
            <person name="Tice H."/>
            <person name="Cheng J.F."/>
            <person name="Bruce D."/>
            <person name="Goodwin L."/>
            <person name="Pitluck S."/>
            <person name="Ovchinnikova G."/>
            <person name="Pati A."/>
            <person name="Ivanova N."/>
            <person name="Chen A."/>
            <person name="Palaniappan K."/>
            <person name="Chain P."/>
            <person name="D'haeseleer P."/>
            <person name="Goker M."/>
            <person name="Bristow J."/>
            <person name="Eisen J.A."/>
            <person name="Markowitz V."/>
            <person name="Hugenholtz P."/>
            <person name="Rohde M."/>
            <person name="Klenk H.P."/>
            <person name="Kyrpides N.C."/>
        </authorList>
    </citation>
    <scope>NUCLEOTIDE SEQUENCE [LARGE SCALE GENOMIC DNA]</scope>
    <source>
        <strain evidence="11">ATCC 700683 / DSM 15641 / 12-3</strain>
    </source>
</reference>
<evidence type="ECO:0000256" key="7">
    <source>
        <dbReference type="RuleBase" id="RU000320"/>
    </source>
</evidence>
<evidence type="ECO:0000256" key="8">
    <source>
        <dbReference type="SAM" id="Phobius"/>
    </source>
</evidence>
<dbReference type="GO" id="GO:0008137">
    <property type="term" value="F:NADH dehydrogenase (ubiquinone) activity"/>
    <property type="evidence" value="ECO:0007669"/>
    <property type="project" value="InterPro"/>
</dbReference>
<dbReference type="Proteomes" id="UP000000954">
    <property type="component" value="Chromosome"/>
</dbReference>
<dbReference type="GO" id="GO:0042773">
    <property type="term" value="P:ATP synthesis coupled electron transport"/>
    <property type="evidence" value="ECO:0007669"/>
    <property type="project" value="InterPro"/>
</dbReference>
<dbReference type="GO" id="GO:0016829">
    <property type="term" value="F:lyase activity"/>
    <property type="evidence" value="ECO:0007669"/>
    <property type="project" value="UniProtKB-KW"/>
</dbReference>
<dbReference type="STRING" id="469378.Ccur_00940"/>
<feature type="transmembrane region" description="Helical" evidence="8">
    <location>
        <begin position="344"/>
        <end position="363"/>
    </location>
</feature>
<evidence type="ECO:0000313" key="11">
    <source>
        <dbReference type="Proteomes" id="UP000000954"/>
    </source>
</evidence>
<dbReference type="GO" id="GO:0005886">
    <property type="term" value="C:plasma membrane"/>
    <property type="evidence" value="ECO:0007669"/>
    <property type="project" value="UniProtKB-SubCell"/>
</dbReference>
<dbReference type="KEGG" id="ccu:Ccur_00940"/>
<organism evidence="10 11">
    <name type="scientific">Cryptobacterium curtum (strain ATCC 700683 / DSM 15641 / CCUG 43107 / 12-3)</name>
    <dbReference type="NCBI Taxonomy" id="469378"/>
    <lineage>
        <taxon>Bacteria</taxon>
        <taxon>Bacillati</taxon>
        <taxon>Actinomycetota</taxon>
        <taxon>Coriobacteriia</taxon>
        <taxon>Eggerthellales</taxon>
        <taxon>Eggerthellaceae</taxon>
        <taxon>Cryptobacterium</taxon>
    </lineage>
</organism>
<feature type="transmembrane region" description="Helical" evidence="8">
    <location>
        <begin position="272"/>
        <end position="294"/>
    </location>
</feature>
<feature type="transmembrane region" description="Helical" evidence="8">
    <location>
        <begin position="475"/>
        <end position="495"/>
    </location>
</feature>
<keyword evidence="11" id="KW-1185">Reference proteome</keyword>
<feature type="transmembrane region" description="Helical" evidence="8">
    <location>
        <begin position="6"/>
        <end position="26"/>
    </location>
</feature>
<dbReference type="RefSeq" id="WP_012802516.1">
    <property type="nucleotide sequence ID" value="NC_013170.1"/>
</dbReference>
<feature type="transmembrane region" description="Helical" evidence="8">
    <location>
        <begin position="134"/>
        <end position="153"/>
    </location>
</feature>
<evidence type="ECO:0000259" key="9">
    <source>
        <dbReference type="Pfam" id="PF00361"/>
    </source>
</evidence>
<feature type="domain" description="NADH:quinone oxidoreductase/Mrp antiporter transmembrane" evidence="9">
    <location>
        <begin position="133"/>
        <end position="417"/>
    </location>
</feature>
<comment type="subcellular location">
    <subcellularLocation>
        <location evidence="1">Cell membrane</location>
        <topology evidence="1">Multi-pass membrane protein</topology>
    </subcellularLocation>
    <subcellularLocation>
        <location evidence="7">Membrane</location>
        <topology evidence="7">Multi-pass membrane protein</topology>
    </subcellularLocation>
</comment>
<dbReference type="GO" id="GO:0016491">
    <property type="term" value="F:oxidoreductase activity"/>
    <property type="evidence" value="ECO:0007669"/>
    <property type="project" value="UniProtKB-KW"/>
</dbReference>
<evidence type="ECO:0000256" key="4">
    <source>
        <dbReference type="ARBA" id="ARBA00022989"/>
    </source>
</evidence>
<feature type="transmembrane region" description="Helical" evidence="8">
    <location>
        <begin position="375"/>
        <end position="397"/>
    </location>
</feature>
<evidence type="ECO:0000256" key="1">
    <source>
        <dbReference type="ARBA" id="ARBA00004651"/>
    </source>
</evidence>
<feature type="transmembrane region" description="Helical" evidence="8">
    <location>
        <begin position="33"/>
        <end position="55"/>
    </location>
</feature>
<dbReference type="HOGENOM" id="CLU_007100_8_1_11"/>
<dbReference type="InterPro" id="IPR001750">
    <property type="entry name" value="ND/Mrp_TM"/>
</dbReference>
<evidence type="ECO:0000256" key="5">
    <source>
        <dbReference type="ARBA" id="ARBA00023002"/>
    </source>
</evidence>
<dbReference type="PRINTS" id="PR01437">
    <property type="entry name" value="NUOXDRDTASE4"/>
</dbReference>
<dbReference type="PANTHER" id="PTHR42682">
    <property type="entry name" value="HYDROGENASE-4 COMPONENT F"/>
    <property type="match status" value="1"/>
</dbReference>
<dbReference type="NCBIfam" id="NF005086">
    <property type="entry name" value="PRK06521.1"/>
    <property type="match status" value="1"/>
</dbReference>
<keyword evidence="5" id="KW-0560">Oxidoreductase</keyword>
<dbReference type="OrthoDB" id="9768329at2"/>
<keyword evidence="10" id="KW-0456">Lyase</keyword>
<dbReference type="eggNOG" id="COG0651">
    <property type="taxonomic scope" value="Bacteria"/>
</dbReference>